<reference evidence="2" key="1">
    <citation type="submission" date="2020-09" db="EMBL/GenBank/DDBJ databases">
        <title>Whole genome shotgun sequence of Streptomyces cinnamonensis NBRC 15873.</title>
        <authorList>
            <person name="Komaki H."/>
            <person name="Tamura T."/>
        </authorList>
    </citation>
    <scope>NUCLEOTIDE SEQUENCE [LARGE SCALE GENOMIC DNA]</scope>
    <source>
        <strain evidence="2">NBRC 15873</strain>
    </source>
</reference>
<dbReference type="EMBL" id="BNDV01000008">
    <property type="protein sequence ID" value="GHI14131.1"/>
    <property type="molecule type" value="Genomic_DNA"/>
</dbReference>
<dbReference type="PROSITE" id="PS51257">
    <property type="entry name" value="PROKAR_LIPOPROTEIN"/>
    <property type="match status" value="1"/>
</dbReference>
<name>A0ABQ3NMY5_STRVG</name>
<dbReference type="Proteomes" id="UP000660554">
    <property type="component" value="Unassembled WGS sequence"/>
</dbReference>
<sequence>MAIRTRGTRPGRAVAALAAAVALAGCAGLLTWWNTDALGADRFCAGALTSTEAGSALPGPGRIVQQSLQDGSDPYYSFSCKVQRTNKFLSDDQPGLEAELSFDGADFAWAGSALWKDASAFSYFVGGATGAASETQAWVLLPGGCPGAVRPNSKESEVPVLKVNLAQGRTTPEALARVAMSGARHVADGLGCKETGTLQDPARLQGPAGAPKPTDPANACGIPGFRLPEAALVQGKAEPGTERVTGKESRTRVCSLNLKGPTAPRIDFAVSDDPVVTQGVRQDKAATRERSRTVTTCKDGDLYLGMSRNDAYSDLLLDEGMDKASQARTTLFEAFANAVTAERGCGTPKS</sequence>
<dbReference type="RefSeq" id="WP_191870055.1">
    <property type="nucleotide sequence ID" value="NZ_BMRU01000056.1"/>
</dbReference>
<protein>
    <recommendedName>
        <fullName evidence="3">Lipoprotein</fullName>
    </recommendedName>
</protein>
<proteinExistence type="predicted"/>
<organism evidence="1 2">
    <name type="scientific">Streptomyces virginiae</name>
    <name type="common">Streptomyces cinnamonensis</name>
    <dbReference type="NCBI Taxonomy" id="1961"/>
    <lineage>
        <taxon>Bacteria</taxon>
        <taxon>Bacillati</taxon>
        <taxon>Actinomycetota</taxon>
        <taxon>Actinomycetes</taxon>
        <taxon>Kitasatosporales</taxon>
        <taxon>Streptomycetaceae</taxon>
        <taxon>Streptomyces</taxon>
    </lineage>
</organism>
<evidence type="ECO:0008006" key="3">
    <source>
        <dbReference type="Google" id="ProtNLM"/>
    </source>
</evidence>
<evidence type="ECO:0000313" key="2">
    <source>
        <dbReference type="Proteomes" id="UP000660554"/>
    </source>
</evidence>
<keyword evidence="2" id="KW-1185">Reference proteome</keyword>
<dbReference type="GeneID" id="86952431"/>
<comment type="caution">
    <text evidence="1">The sequence shown here is derived from an EMBL/GenBank/DDBJ whole genome shotgun (WGS) entry which is preliminary data.</text>
</comment>
<evidence type="ECO:0000313" key="1">
    <source>
        <dbReference type="EMBL" id="GHI14131.1"/>
    </source>
</evidence>
<gene>
    <name evidence="1" type="ORF">Scinn_35940</name>
</gene>
<accession>A0ABQ3NMY5</accession>